<name>A0AAD7VPB8_9ASCO</name>
<comment type="caution">
    <text evidence="3">The sequence shown here is derived from an EMBL/GenBank/DDBJ whole genome shotgun (WGS) entry which is preliminary data.</text>
</comment>
<feature type="transmembrane region" description="Helical" evidence="1">
    <location>
        <begin position="12"/>
        <end position="32"/>
    </location>
</feature>
<dbReference type="RefSeq" id="XP_056040388.1">
    <property type="nucleotide sequence ID" value="XM_056190820.1"/>
</dbReference>
<feature type="domain" description="DUF7702" evidence="2">
    <location>
        <begin position="9"/>
        <end position="250"/>
    </location>
</feature>
<keyword evidence="1" id="KW-1133">Transmembrane helix</keyword>
<evidence type="ECO:0000256" key="1">
    <source>
        <dbReference type="SAM" id="Phobius"/>
    </source>
</evidence>
<gene>
    <name evidence="3" type="ORF">POJ06DRAFT_303868</name>
</gene>
<dbReference type="GeneID" id="80885986"/>
<evidence type="ECO:0000313" key="4">
    <source>
        <dbReference type="Proteomes" id="UP001217417"/>
    </source>
</evidence>
<dbReference type="EMBL" id="JARPMG010000012">
    <property type="protein sequence ID" value="KAJ8096938.1"/>
    <property type="molecule type" value="Genomic_DNA"/>
</dbReference>
<proteinExistence type="predicted"/>
<accession>A0AAD7VPB8</accession>
<dbReference type="PANTHER" id="PTHR42109">
    <property type="entry name" value="UNPLACED GENOMIC SCAFFOLD UM_SCAF_CONTIG_1.265, WHOLE GENOME SHOTGUN SEQUENCE"/>
    <property type="match status" value="1"/>
</dbReference>
<protein>
    <recommendedName>
        <fullName evidence="2">DUF7702 domain-containing protein</fullName>
    </recommendedName>
</protein>
<dbReference type="AlphaFoldDB" id="A0AAD7VPB8"/>
<feature type="transmembrane region" description="Helical" evidence="1">
    <location>
        <begin position="186"/>
        <end position="206"/>
    </location>
</feature>
<organism evidence="3 4">
    <name type="scientific">Lipomyces tetrasporus</name>
    <dbReference type="NCBI Taxonomy" id="54092"/>
    <lineage>
        <taxon>Eukaryota</taxon>
        <taxon>Fungi</taxon>
        <taxon>Dikarya</taxon>
        <taxon>Ascomycota</taxon>
        <taxon>Saccharomycotina</taxon>
        <taxon>Lipomycetes</taxon>
        <taxon>Lipomycetales</taxon>
        <taxon>Lipomycetaceae</taxon>
        <taxon>Lipomyces</taxon>
    </lineage>
</organism>
<feature type="transmembrane region" description="Helical" evidence="1">
    <location>
        <begin position="85"/>
        <end position="106"/>
    </location>
</feature>
<reference evidence="3" key="1">
    <citation type="submission" date="2023-03" db="EMBL/GenBank/DDBJ databases">
        <title>Near-Complete genome sequence of Lipomyces tetrasporous NRRL Y-64009, an oleaginous yeast capable of growing on lignocellulosic hydrolysates.</title>
        <authorList>
            <consortium name="Lawrence Berkeley National Laboratory"/>
            <person name="Jagtap S.S."/>
            <person name="Liu J.-J."/>
            <person name="Walukiewicz H.E."/>
            <person name="Pangilinan J."/>
            <person name="Lipzen A."/>
            <person name="Ahrendt S."/>
            <person name="Koriabine M."/>
            <person name="Cobaugh K."/>
            <person name="Salamov A."/>
            <person name="Yoshinaga Y."/>
            <person name="Ng V."/>
            <person name="Daum C."/>
            <person name="Grigoriev I.V."/>
            <person name="Slininger P.J."/>
            <person name="Dien B.S."/>
            <person name="Jin Y.-S."/>
            <person name="Rao C.V."/>
        </authorList>
    </citation>
    <scope>NUCLEOTIDE SEQUENCE</scope>
    <source>
        <strain evidence="3">NRRL Y-64009</strain>
    </source>
</reference>
<feature type="transmembrane region" description="Helical" evidence="1">
    <location>
        <begin position="226"/>
        <end position="249"/>
    </location>
</feature>
<keyword evidence="1" id="KW-0472">Membrane</keyword>
<feature type="transmembrane region" description="Helical" evidence="1">
    <location>
        <begin position="44"/>
        <end position="65"/>
    </location>
</feature>
<evidence type="ECO:0000259" key="2">
    <source>
        <dbReference type="Pfam" id="PF24800"/>
    </source>
</evidence>
<keyword evidence="4" id="KW-1185">Reference proteome</keyword>
<feature type="transmembrane region" description="Helical" evidence="1">
    <location>
        <begin position="154"/>
        <end position="174"/>
    </location>
</feature>
<sequence length="281" mass="30458">MAEPHTSGLSAHGYIAIAELVVYPIALVISVFNCWRHRSNRRTGWIYLSIFCICRIVASALVIAAEKSSDPSTGVIVAEMIVSNIALTPLLLAALGFLTTSAQLTLGETMPKILTKLLHISRLVLTAAIVLGIVGGVDLANNGASQTGHTLSRVSVILITVVFVFLTFLSLYFLVFARTQSHSRTLVLGVMVSLPFLLVRIIYSLLYSFSSSTANKFSTLTGDWKIYLGMDVVMEFVVLAVLTATGLVLQMYGRRETILHVGSLSAYDMENSHSDLQGSSK</sequence>
<feature type="transmembrane region" description="Helical" evidence="1">
    <location>
        <begin position="113"/>
        <end position="134"/>
    </location>
</feature>
<evidence type="ECO:0000313" key="3">
    <source>
        <dbReference type="EMBL" id="KAJ8096938.1"/>
    </source>
</evidence>
<dbReference type="Pfam" id="PF24800">
    <property type="entry name" value="DUF7702"/>
    <property type="match status" value="1"/>
</dbReference>
<keyword evidence="1" id="KW-0812">Transmembrane</keyword>
<dbReference type="PANTHER" id="PTHR42109:SF2">
    <property type="entry name" value="INTEGRAL MEMBRANE PROTEIN"/>
    <property type="match status" value="1"/>
</dbReference>
<dbReference type="InterPro" id="IPR056119">
    <property type="entry name" value="DUF7702"/>
</dbReference>
<dbReference type="Proteomes" id="UP001217417">
    <property type="component" value="Unassembled WGS sequence"/>
</dbReference>